<evidence type="ECO:0000313" key="19">
    <source>
        <dbReference type="EMBL" id="JAG43240.1"/>
    </source>
</evidence>
<evidence type="ECO:0000313" key="16">
    <source>
        <dbReference type="EMBL" id="JAG43237.1"/>
    </source>
</evidence>
<dbReference type="PROSITE" id="PS51439">
    <property type="entry name" value="MENTAL"/>
    <property type="match status" value="1"/>
</dbReference>
<dbReference type="InterPro" id="IPR051869">
    <property type="entry name" value="STARD3"/>
</dbReference>
<dbReference type="Pfam" id="PF10457">
    <property type="entry name" value="MENTAL"/>
    <property type="match status" value="1"/>
</dbReference>
<evidence type="ECO:0000313" key="9">
    <source>
        <dbReference type="EMBL" id="JAG06404.1"/>
    </source>
</evidence>
<evidence type="ECO:0000256" key="5">
    <source>
        <dbReference type="SAM" id="Phobius"/>
    </source>
</evidence>
<name>A0A0A9ZFD8_LYGHE</name>
<reference evidence="20" key="3">
    <citation type="journal article" date="2016" name="Gigascience">
        <title>De novo construction of an expanded transcriptome assembly for the western tarnished plant bug, Lygus hesperus.</title>
        <authorList>
            <person name="Tassone E.E."/>
            <person name="Geib S.M."/>
            <person name="Hall B."/>
            <person name="Fabrick J.A."/>
            <person name="Brent C.S."/>
            <person name="Hull J.J."/>
        </authorList>
    </citation>
    <scope>NUCLEOTIDE SEQUENCE</scope>
</reference>
<dbReference type="GO" id="GO:0099044">
    <property type="term" value="P:vesicle tethering to endoplasmic reticulum"/>
    <property type="evidence" value="ECO:0007669"/>
    <property type="project" value="TreeGrafter"/>
</dbReference>
<keyword evidence="2 5" id="KW-0812">Transmembrane</keyword>
<keyword evidence="3 5" id="KW-0472">Membrane</keyword>
<protein>
    <submittedName>
        <fullName evidence="18">StAR-related lipid transfer protein 3</fullName>
    </submittedName>
</protein>
<reference evidence="18" key="1">
    <citation type="journal article" date="2014" name="PLoS ONE">
        <title>Transcriptome-Based Identification of ABC Transporters in the Western Tarnished Plant Bug Lygus hesperus.</title>
        <authorList>
            <person name="Hull J.J."/>
            <person name="Chaney K."/>
            <person name="Geib S.M."/>
            <person name="Fabrick J.A."/>
            <person name="Brent C.S."/>
            <person name="Walsh D."/>
            <person name="Lavine L.C."/>
        </authorList>
    </citation>
    <scope>NUCLEOTIDE SEQUENCE</scope>
</reference>
<dbReference type="AlphaFoldDB" id="A0A0A9ZFD8"/>
<feature type="region of interest" description="Disordered" evidence="4">
    <location>
        <begin position="224"/>
        <end position="253"/>
    </location>
</feature>
<evidence type="ECO:0000313" key="21">
    <source>
        <dbReference type="EMBL" id="JAQ02654.1"/>
    </source>
</evidence>
<evidence type="ECO:0000313" key="18">
    <source>
        <dbReference type="EMBL" id="JAG43239.1"/>
    </source>
</evidence>
<evidence type="ECO:0000256" key="1">
    <source>
        <dbReference type="ARBA" id="ARBA00004141"/>
    </source>
</evidence>
<evidence type="ECO:0000256" key="2">
    <source>
        <dbReference type="ARBA" id="ARBA00022692"/>
    </source>
</evidence>
<reference evidence="18" key="2">
    <citation type="submission" date="2014-07" db="EMBL/GenBank/DDBJ databases">
        <authorList>
            <person name="Hull J."/>
        </authorList>
    </citation>
    <scope>NUCLEOTIDE SEQUENCE</scope>
</reference>
<evidence type="ECO:0000313" key="15">
    <source>
        <dbReference type="EMBL" id="JAG43236.1"/>
    </source>
</evidence>
<dbReference type="EMBL" id="GBHO01002503">
    <property type="protein sequence ID" value="JAG41101.1"/>
    <property type="molecule type" value="Transcribed_RNA"/>
</dbReference>
<dbReference type="SMART" id="SM00234">
    <property type="entry name" value="START"/>
    <property type="match status" value="1"/>
</dbReference>
<feature type="transmembrane region" description="Helical" evidence="5">
    <location>
        <begin position="159"/>
        <end position="178"/>
    </location>
</feature>
<dbReference type="InterPro" id="IPR002913">
    <property type="entry name" value="START_lipid-bd_dom"/>
</dbReference>
<evidence type="ECO:0000313" key="13">
    <source>
        <dbReference type="EMBL" id="JAG41118.1"/>
    </source>
</evidence>
<dbReference type="EMBL" id="GBHO01002486">
    <property type="protein sequence ID" value="JAG41118.1"/>
    <property type="molecule type" value="Transcribed_RNA"/>
</dbReference>
<dbReference type="InterPro" id="IPR023393">
    <property type="entry name" value="START-like_dom_sf"/>
</dbReference>
<dbReference type="EMBL" id="GBHO01000364">
    <property type="protein sequence ID" value="JAG43240.1"/>
    <property type="molecule type" value="Transcribed_RNA"/>
</dbReference>
<dbReference type="GO" id="GO:0140284">
    <property type="term" value="C:endoplasmic reticulum-endosome membrane contact site"/>
    <property type="evidence" value="ECO:0007669"/>
    <property type="project" value="TreeGrafter"/>
</dbReference>
<feature type="transmembrane region" description="Helical" evidence="5">
    <location>
        <begin position="128"/>
        <end position="147"/>
    </location>
</feature>
<dbReference type="EMBL" id="GBHO01037201">
    <property type="protein sequence ID" value="JAG06403.1"/>
    <property type="molecule type" value="Transcribed_RNA"/>
</dbReference>
<dbReference type="PANTHER" id="PTHR46121:SF4">
    <property type="entry name" value="STEROIDOGENIC ACUTE REGULATORY PROTEIN-LIKE"/>
    <property type="match status" value="1"/>
</dbReference>
<feature type="domain" description="START" evidence="6">
    <location>
        <begin position="286"/>
        <end position="466"/>
    </location>
</feature>
<evidence type="ECO:0000259" key="7">
    <source>
        <dbReference type="PROSITE" id="PS51439"/>
    </source>
</evidence>
<evidence type="ECO:0000313" key="22">
    <source>
        <dbReference type="EMBL" id="JAQ11050.1"/>
    </source>
</evidence>
<dbReference type="EMBL" id="GDHC01007579">
    <property type="protein sequence ID" value="JAQ11050.1"/>
    <property type="molecule type" value="Transcribed_RNA"/>
</dbReference>
<dbReference type="EMBL" id="GBHO01000371">
    <property type="protein sequence ID" value="JAG43233.1"/>
    <property type="molecule type" value="Transcribed_RNA"/>
</dbReference>
<dbReference type="InterPro" id="IPR019498">
    <property type="entry name" value="MENTAL"/>
</dbReference>
<evidence type="ECO:0000256" key="3">
    <source>
        <dbReference type="ARBA" id="ARBA00023136"/>
    </source>
</evidence>
<evidence type="ECO:0000259" key="6">
    <source>
        <dbReference type="PROSITE" id="PS50848"/>
    </source>
</evidence>
<dbReference type="PRINTS" id="PR00978">
    <property type="entry name" value="STARPROTEIN"/>
</dbReference>
<dbReference type="Pfam" id="PF01852">
    <property type="entry name" value="START"/>
    <property type="match status" value="1"/>
</dbReference>
<feature type="transmembrane region" description="Helical" evidence="5">
    <location>
        <begin position="53"/>
        <end position="80"/>
    </location>
</feature>
<dbReference type="EMBL" id="GBHO01037199">
    <property type="protein sequence ID" value="JAG06405.1"/>
    <property type="molecule type" value="Transcribed_RNA"/>
</dbReference>
<gene>
    <name evidence="18" type="primary">stard3_5</name>
    <name evidence="12" type="synonym">stard3_0</name>
    <name evidence="16" type="synonym">stard3_1</name>
    <name evidence="9" type="synonym">stard3_10</name>
    <name evidence="8" type="synonym">stard3_11</name>
    <name evidence="11" type="synonym">stard3_2</name>
    <name evidence="19" type="synonym">stard3_3</name>
    <name evidence="17" type="synonym">stard3_4</name>
    <name evidence="15" type="synonym">stard3_6</name>
    <name evidence="13" type="synonym">stard3_7</name>
    <name evidence="10" type="synonym">stard3_8</name>
    <name evidence="14" type="synonym">stard3_9</name>
    <name evidence="16" type="ORF">CM83_69990</name>
    <name evidence="15" type="ORF">CM83_69993</name>
    <name evidence="12" type="ORF">CM83_69996</name>
    <name evidence="13" type="ORF">CM83_69999</name>
    <name evidence="19" type="ORF">CM83_70002</name>
    <name evidence="18" type="ORF">CM83_70004</name>
    <name evidence="17" type="ORF">CM83_70006</name>
    <name evidence="11" type="ORF">CM83_70008</name>
    <name evidence="14" type="ORF">CM83_70010</name>
    <name evidence="9" type="ORF">CM83_70012</name>
    <name evidence="8" type="ORF">CM83_70015</name>
    <name evidence="10" type="ORF">CM83_70018</name>
    <name evidence="22" type="ORF">g.73660</name>
    <name evidence="20" type="ORF">g.73663</name>
    <name evidence="21" type="ORF">g.73666</name>
</gene>
<dbReference type="EMBL" id="GDHC01019224">
    <property type="protein sequence ID" value="JAP99404.1"/>
    <property type="molecule type" value="Transcribed_RNA"/>
</dbReference>
<organism evidence="18">
    <name type="scientific">Lygus hesperus</name>
    <name type="common">Western plant bug</name>
    <dbReference type="NCBI Taxonomy" id="30085"/>
    <lineage>
        <taxon>Eukaryota</taxon>
        <taxon>Metazoa</taxon>
        <taxon>Ecdysozoa</taxon>
        <taxon>Arthropoda</taxon>
        <taxon>Hexapoda</taxon>
        <taxon>Insecta</taxon>
        <taxon>Pterygota</taxon>
        <taxon>Neoptera</taxon>
        <taxon>Paraneoptera</taxon>
        <taxon>Hemiptera</taxon>
        <taxon>Heteroptera</taxon>
        <taxon>Panheteroptera</taxon>
        <taxon>Cimicomorpha</taxon>
        <taxon>Miridae</taxon>
        <taxon>Mirini</taxon>
        <taxon>Lygus</taxon>
    </lineage>
</organism>
<accession>A0A0A9ZFD8</accession>
<dbReference type="PANTHER" id="PTHR46121">
    <property type="entry name" value="STEROIDOGENIC ACUTE REGULATORY PROTEIN-LIKE"/>
    <property type="match status" value="1"/>
</dbReference>
<dbReference type="GO" id="GO:0005765">
    <property type="term" value="C:lysosomal membrane"/>
    <property type="evidence" value="ECO:0007669"/>
    <property type="project" value="TreeGrafter"/>
</dbReference>
<proteinExistence type="predicted"/>
<evidence type="ECO:0000313" key="17">
    <source>
        <dbReference type="EMBL" id="JAG43238.1"/>
    </source>
</evidence>
<sequence>MQEQVPSRCLVPVSPDLAGPLPSQPVTPQYPYMPWYPPPNFMRGARLDGRMSAIRRFFCLFVTFDLLLTSLLWLITLMLGDQFDLKVIVEKQILHYKIKSSLFDIVMASASRFVVLLLFYGFVQINHWFVVALTTAGTGVFVVAKVIMFDWDNINSQVLLIMLVLSSFVLSWAEAWLLDIKVIPQERYAQEVLSAGFLPSGPPSVSDERTRLIAQYAASIPPSESAFYSPLEDSTDDSSDEADTRSRRSRRHRRVKPIISSQNEANIVKAKEIVTSSWQLLTCDKWTFEKVTDCSDTIESFKLDDGYKVFKLTSILDVNASELFNILYHRLADLPKWNPTIEAARVLELIDLWTDISYQVSKKVGLIASREYVTLRRFEQIGSHKVIATASILYPRLPSSKNVIRGDVGPSCWAIREVDESTSEVQWLLNTKINGWIPVKAVETALSSVMANTITHLRRHCESLPQQTPVITA</sequence>
<keyword evidence="5" id="KW-1133">Transmembrane helix</keyword>
<dbReference type="Gene3D" id="3.30.530.20">
    <property type="match status" value="1"/>
</dbReference>
<comment type="subcellular location">
    <subcellularLocation>
        <location evidence="1">Membrane</location>
        <topology evidence="1">Multi-pass membrane protein</topology>
    </subcellularLocation>
</comment>
<dbReference type="GO" id="GO:0031902">
    <property type="term" value="C:late endosome membrane"/>
    <property type="evidence" value="ECO:0007669"/>
    <property type="project" value="TreeGrafter"/>
</dbReference>
<feature type="domain" description="MENTAL" evidence="7">
    <location>
        <begin position="51"/>
        <end position="226"/>
    </location>
</feature>
<evidence type="ECO:0000313" key="20">
    <source>
        <dbReference type="EMBL" id="JAP99404.1"/>
    </source>
</evidence>
<dbReference type="GO" id="GO:0008289">
    <property type="term" value="F:lipid binding"/>
    <property type="evidence" value="ECO:0007669"/>
    <property type="project" value="InterPro"/>
</dbReference>
<evidence type="ECO:0000313" key="12">
    <source>
        <dbReference type="EMBL" id="JAG41110.1"/>
    </source>
</evidence>
<dbReference type="EMBL" id="GBHO01002494">
    <property type="protein sequence ID" value="JAG41110.1"/>
    <property type="molecule type" value="Transcribed_RNA"/>
</dbReference>
<dbReference type="SUPFAM" id="SSF55961">
    <property type="entry name" value="Bet v1-like"/>
    <property type="match status" value="1"/>
</dbReference>
<dbReference type="EMBL" id="GDHC01015975">
    <property type="protein sequence ID" value="JAQ02654.1"/>
    <property type="molecule type" value="Transcribed_RNA"/>
</dbReference>
<dbReference type="EMBL" id="GBHO01000367">
    <property type="protein sequence ID" value="JAG43237.1"/>
    <property type="molecule type" value="Transcribed_RNA"/>
</dbReference>
<evidence type="ECO:0000313" key="8">
    <source>
        <dbReference type="EMBL" id="JAG06403.1"/>
    </source>
</evidence>
<feature type="transmembrane region" description="Helical" evidence="5">
    <location>
        <begin position="101"/>
        <end position="122"/>
    </location>
</feature>
<dbReference type="EMBL" id="GBHO01000368">
    <property type="protein sequence ID" value="JAG43236.1"/>
    <property type="molecule type" value="Transcribed_RNA"/>
</dbReference>
<dbReference type="EMBL" id="GBHO01000366">
    <property type="protein sequence ID" value="JAG43238.1"/>
    <property type="molecule type" value="Transcribed_RNA"/>
</dbReference>
<dbReference type="EMBL" id="GBHO01037200">
    <property type="protein sequence ID" value="JAG06404.1"/>
    <property type="molecule type" value="Transcribed_RNA"/>
</dbReference>
<evidence type="ECO:0000256" key="4">
    <source>
        <dbReference type="SAM" id="MobiDB-lite"/>
    </source>
</evidence>
<evidence type="ECO:0000313" key="10">
    <source>
        <dbReference type="EMBL" id="JAG06405.1"/>
    </source>
</evidence>
<evidence type="ECO:0000313" key="14">
    <source>
        <dbReference type="EMBL" id="JAG43233.1"/>
    </source>
</evidence>
<dbReference type="InterPro" id="IPR000799">
    <property type="entry name" value="StAR-like"/>
</dbReference>
<dbReference type="GO" id="GO:0005789">
    <property type="term" value="C:endoplasmic reticulum membrane"/>
    <property type="evidence" value="ECO:0007669"/>
    <property type="project" value="TreeGrafter"/>
</dbReference>
<dbReference type="EMBL" id="GBHO01000365">
    <property type="protein sequence ID" value="JAG43239.1"/>
    <property type="molecule type" value="Transcribed_RNA"/>
</dbReference>
<dbReference type="PROSITE" id="PS50848">
    <property type="entry name" value="START"/>
    <property type="match status" value="1"/>
</dbReference>
<evidence type="ECO:0000313" key="11">
    <source>
        <dbReference type="EMBL" id="JAG41101.1"/>
    </source>
</evidence>